<keyword evidence="1" id="KW-0472">Membrane</keyword>
<sequence length="146" mass="15518">MGWKARVREIADRDPEAVPPELLAESVRGDTRRWPVIQKNAIRNAVIGITLIGAVFWAMHGLALGYDFNVGRLHAALGIASCAFAGLFCLLGESVIEDGVKAVIIIAIGCMFAGLFPLPWCLLPGAGAVVGSVVNGTIQVTLGRYF</sequence>
<accession>A0A517QY14</accession>
<feature type="transmembrane region" description="Helical" evidence="1">
    <location>
        <begin position="71"/>
        <end position="92"/>
    </location>
</feature>
<feature type="transmembrane region" description="Helical" evidence="1">
    <location>
        <begin position="41"/>
        <end position="59"/>
    </location>
</feature>
<dbReference type="OrthoDB" id="8307539at2"/>
<name>A0A517QY14_9PLAN</name>
<evidence type="ECO:0000313" key="3">
    <source>
        <dbReference type="Proteomes" id="UP000317318"/>
    </source>
</evidence>
<dbReference type="Proteomes" id="UP000317318">
    <property type="component" value="Chromosome"/>
</dbReference>
<dbReference type="KEGG" id="svp:Pan189_08910"/>
<dbReference type="AlphaFoldDB" id="A0A517QY14"/>
<reference evidence="2 3" key="1">
    <citation type="submission" date="2019-02" db="EMBL/GenBank/DDBJ databases">
        <title>Deep-cultivation of Planctomycetes and their phenomic and genomic characterization uncovers novel biology.</title>
        <authorList>
            <person name="Wiegand S."/>
            <person name="Jogler M."/>
            <person name="Boedeker C."/>
            <person name="Pinto D."/>
            <person name="Vollmers J."/>
            <person name="Rivas-Marin E."/>
            <person name="Kohn T."/>
            <person name="Peeters S.H."/>
            <person name="Heuer A."/>
            <person name="Rast P."/>
            <person name="Oberbeckmann S."/>
            <person name="Bunk B."/>
            <person name="Jeske O."/>
            <person name="Meyerdierks A."/>
            <person name="Storesund J.E."/>
            <person name="Kallscheuer N."/>
            <person name="Luecker S."/>
            <person name="Lage O.M."/>
            <person name="Pohl T."/>
            <person name="Merkel B.J."/>
            <person name="Hornburger P."/>
            <person name="Mueller R.-W."/>
            <person name="Bruemmer F."/>
            <person name="Labrenz M."/>
            <person name="Spormann A.M."/>
            <person name="Op den Camp H."/>
            <person name="Overmann J."/>
            <person name="Amann R."/>
            <person name="Jetten M.S.M."/>
            <person name="Mascher T."/>
            <person name="Medema M.H."/>
            <person name="Devos D.P."/>
            <person name="Kaster A.-K."/>
            <person name="Ovreas L."/>
            <person name="Rohde M."/>
            <person name="Galperin M.Y."/>
            <person name="Jogler C."/>
        </authorList>
    </citation>
    <scope>NUCLEOTIDE SEQUENCE [LARGE SCALE GENOMIC DNA]</scope>
    <source>
        <strain evidence="2 3">Pan189</strain>
    </source>
</reference>
<keyword evidence="1" id="KW-1133">Transmembrane helix</keyword>
<evidence type="ECO:0000313" key="2">
    <source>
        <dbReference type="EMBL" id="QDT36532.1"/>
    </source>
</evidence>
<evidence type="ECO:0000256" key="1">
    <source>
        <dbReference type="SAM" id="Phobius"/>
    </source>
</evidence>
<organism evidence="2 3">
    <name type="scientific">Stratiformator vulcanicus</name>
    <dbReference type="NCBI Taxonomy" id="2527980"/>
    <lineage>
        <taxon>Bacteria</taxon>
        <taxon>Pseudomonadati</taxon>
        <taxon>Planctomycetota</taxon>
        <taxon>Planctomycetia</taxon>
        <taxon>Planctomycetales</taxon>
        <taxon>Planctomycetaceae</taxon>
        <taxon>Stratiformator</taxon>
    </lineage>
</organism>
<proteinExistence type="predicted"/>
<keyword evidence="3" id="KW-1185">Reference proteome</keyword>
<feature type="transmembrane region" description="Helical" evidence="1">
    <location>
        <begin position="99"/>
        <end position="116"/>
    </location>
</feature>
<dbReference type="RefSeq" id="WP_145362733.1">
    <property type="nucleotide sequence ID" value="NZ_CP036268.1"/>
</dbReference>
<keyword evidence="1" id="KW-0812">Transmembrane</keyword>
<gene>
    <name evidence="2" type="ORF">Pan189_08910</name>
</gene>
<protein>
    <submittedName>
        <fullName evidence="2">Uncharacterized protein</fullName>
    </submittedName>
</protein>
<dbReference type="EMBL" id="CP036268">
    <property type="protein sequence ID" value="QDT36532.1"/>
    <property type="molecule type" value="Genomic_DNA"/>
</dbReference>